<accession>A0ABT4PFZ7</accession>
<name>A0ABT4PFZ7_9BACT</name>
<evidence type="ECO:0000313" key="2">
    <source>
        <dbReference type="Proteomes" id="UP001141933"/>
    </source>
</evidence>
<sequence length="98" mass="11234">PFFSVSSTGKQHPEELFGVKLNPNNNLKKRDLSRELSILVSLPYVTCRISQRDKSRFLSQQRPQFTINYSTFILFIDAFQLSSHAPQAINPQKSPIPQ</sequence>
<proteinExistence type="predicted"/>
<protein>
    <submittedName>
        <fullName evidence="1">Uncharacterized protein</fullName>
    </submittedName>
</protein>
<feature type="non-terminal residue" evidence="1">
    <location>
        <position position="1"/>
    </location>
</feature>
<gene>
    <name evidence="1" type="ORF">O6P32_04520</name>
</gene>
<dbReference type="EMBL" id="JAPZVM010000002">
    <property type="protein sequence ID" value="MCZ8371972.1"/>
    <property type="molecule type" value="Genomic_DNA"/>
</dbReference>
<comment type="caution">
    <text evidence="1">The sequence shown here is derived from an EMBL/GenBank/DDBJ whole genome shotgun (WGS) entry which is preliminary data.</text>
</comment>
<reference evidence="1" key="1">
    <citation type="submission" date="2022-12" db="EMBL/GenBank/DDBJ databases">
        <title>Phocaeicola acetigenes sp. nov., isolated feces from a healthy human.</title>
        <authorList>
            <person name="Do H."/>
            <person name="Ha Y.B."/>
            <person name="Kim J.-S."/>
            <person name="Suh M.K."/>
            <person name="Kim H.S."/>
            <person name="Lee J.-S."/>
        </authorList>
    </citation>
    <scope>NUCLEOTIDE SEQUENCE</scope>
    <source>
        <strain evidence="1">KGMB11183</strain>
    </source>
</reference>
<evidence type="ECO:0000313" key="1">
    <source>
        <dbReference type="EMBL" id="MCZ8371972.1"/>
    </source>
</evidence>
<dbReference type="RefSeq" id="WP_269877027.1">
    <property type="nucleotide sequence ID" value="NZ_JAPZVM010000002.1"/>
</dbReference>
<dbReference type="Proteomes" id="UP001141933">
    <property type="component" value="Unassembled WGS sequence"/>
</dbReference>
<keyword evidence="2" id="KW-1185">Reference proteome</keyword>
<organism evidence="1 2">
    <name type="scientific">Phocaeicola acetigenes</name>
    <dbReference type="NCBI Taxonomy" id="3016083"/>
    <lineage>
        <taxon>Bacteria</taxon>
        <taxon>Pseudomonadati</taxon>
        <taxon>Bacteroidota</taxon>
        <taxon>Bacteroidia</taxon>
        <taxon>Bacteroidales</taxon>
        <taxon>Bacteroidaceae</taxon>
        <taxon>Phocaeicola</taxon>
    </lineage>
</organism>